<sequence length="219" mass="25668">MEFHHGQDRGSYIWGRSVHNVRIERLWGDVTAQLGNTWYQLFMSLELHHGLDRNNVNHRWLLQHLFLPLLNEQLEFWAQSWNNHKIQIRNGPNRSPIDMFGFDMLVQGFRGTDLTLSEAEMEVYGVDWEALQDENITQSQEQNNPIQLQEHSDPWLQRRGPPSNLNHVHIDPPEGPMTLPQKDILDATVLQWRGMTENELVNTWRQGLICARSLCGNIF</sequence>
<dbReference type="AlphaFoldDB" id="A0A4S8M1J2"/>
<organism evidence="2 3">
    <name type="scientific">Dendrothele bispora (strain CBS 962.96)</name>
    <dbReference type="NCBI Taxonomy" id="1314807"/>
    <lineage>
        <taxon>Eukaryota</taxon>
        <taxon>Fungi</taxon>
        <taxon>Dikarya</taxon>
        <taxon>Basidiomycota</taxon>
        <taxon>Agaricomycotina</taxon>
        <taxon>Agaricomycetes</taxon>
        <taxon>Agaricomycetidae</taxon>
        <taxon>Agaricales</taxon>
        <taxon>Agaricales incertae sedis</taxon>
        <taxon>Dendrothele</taxon>
    </lineage>
</organism>
<evidence type="ECO:0000313" key="3">
    <source>
        <dbReference type="Proteomes" id="UP000297245"/>
    </source>
</evidence>
<dbReference type="EMBL" id="ML179188">
    <property type="protein sequence ID" value="THU95947.1"/>
    <property type="molecule type" value="Genomic_DNA"/>
</dbReference>
<dbReference type="OrthoDB" id="3252187at2759"/>
<keyword evidence="3" id="KW-1185">Reference proteome</keyword>
<evidence type="ECO:0000259" key="1">
    <source>
        <dbReference type="Pfam" id="PF24764"/>
    </source>
</evidence>
<proteinExistence type="predicted"/>
<dbReference type="PANTHER" id="PTHR46791">
    <property type="entry name" value="EXPRESSED PROTEIN"/>
    <property type="match status" value="1"/>
</dbReference>
<accession>A0A4S8M1J2</accession>
<dbReference type="Pfam" id="PF24764">
    <property type="entry name" value="rva_4"/>
    <property type="match status" value="1"/>
</dbReference>
<dbReference type="InterPro" id="IPR058913">
    <property type="entry name" value="Integrase_dom_put"/>
</dbReference>
<dbReference type="Proteomes" id="UP000297245">
    <property type="component" value="Unassembled WGS sequence"/>
</dbReference>
<name>A0A4S8M1J2_DENBC</name>
<protein>
    <recommendedName>
        <fullName evidence="1">Integrase core domain-containing protein</fullName>
    </recommendedName>
</protein>
<gene>
    <name evidence="2" type="ORF">K435DRAFT_665354</name>
</gene>
<dbReference type="PANTHER" id="PTHR46791:SF5">
    <property type="entry name" value="CLR5 DOMAIN-CONTAINING PROTEIN-RELATED"/>
    <property type="match status" value="1"/>
</dbReference>
<feature type="domain" description="Integrase core" evidence="1">
    <location>
        <begin position="1"/>
        <end position="106"/>
    </location>
</feature>
<evidence type="ECO:0000313" key="2">
    <source>
        <dbReference type="EMBL" id="THU95947.1"/>
    </source>
</evidence>
<reference evidence="2 3" key="1">
    <citation type="journal article" date="2019" name="Nat. Ecol. Evol.">
        <title>Megaphylogeny resolves global patterns of mushroom evolution.</title>
        <authorList>
            <person name="Varga T."/>
            <person name="Krizsan K."/>
            <person name="Foldi C."/>
            <person name="Dima B."/>
            <person name="Sanchez-Garcia M."/>
            <person name="Sanchez-Ramirez S."/>
            <person name="Szollosi G.J."/>
            <person name="Szarkandi J.G."/>
            <person name="Papp V."/>
            <person name="Albert L."/>
            <person name="Andreopoulos W."/>
            <person name="Angelini C."/>
            <person name="Antonin V."/>
            <person name="Barry K.W."/>
            <person name="Bougher N.L."/>
            <person name="Buchanan P."/>
            <person name="Buyck B."/>
            <person name="Bense V."/>
            <person name="Catcheside P."/>
            <person name="Chovatia M."/>
            <person name="Cooper J."/>
            <person name="Damon W."/>
            <person name="Desjardin D."/>
            <person name="Finy P."/>
            <person name="Geml J."/>
            <person name="Haridas S."/>
            <person name="Hughes K."/>
            <person name="Justo A."/>
            <person name="Karasinski D."/>
            <person name="Kautmanova I."/>
            <person name="Kiss B."/>
            <person name="Kocsube S."/>
            <person name="Kotiranta H."/>
            <person name="LaButti K.M."/>
            <person name="Lechner B.E."/>
            <person name="Liimatainen K."/>
            <person name="Lipzen A."/>
            <person name="Lukacs Z."/>
            <person name="Mihaltcheva S."/>
            <person name="Morgado L.N."/>
            <person name="Niskanen T."/>
            <person name="Noordeloos M.E."/>
            <person name="Ohm R.A."/>
            <person name="Ortiz-Santana B."/>
            <person name="Ovrebo C."/>
            <person name="Racz N."/>
            <person name="Riley R."/>
            <person name="Savchenko A."/>
            <person name="Shiryaev A."/>
            <person name="Soop K."/>
            <person name="Spirin V."/>
            <person name="Szebenyi C."/>
            <person name="Tomsovsky M."/>
            <person name="Tulloss R.E."/>
            <person name="Uehling J."/>
            <person name="Grigoriev I.V."/>
            <person name="Vagvolgyi C."/>
            <person name="Papp T."/>
            <person name="Martin F.M."/>
            <person name="Miettinen O."/>
            <person name="Hibbett D.S."/>
            <person name="Nagy L.G."/>
        </authorList>
    </citation>
    <scope>NUCLEOTIDE SEQUENCE [LARGE SCALE GENOMIC DNA]</scope>
    <source>
        <strain evidence="2 3">CBS 962.96</strain>
    </source>
</reference>